<accession>A0A0H2Z5T3</accession>
<name>A0A0H2Z5T3_ECOK1</name>
<evidence type="ECO:0000313" key="1">
    <source>
        <dbReference type="EMBL" id="ABJ03468.1"/>
    </source>
</evidence>
<dbReference type="AlphaFoldDB" id="A0A0H2Z5T3"/>
<reference evidence="1 2" key="1">
    <citation type="journal article" date="2007" name="J. Bacteriol.">
        <title>The genome sequence of avian pathogenic Escherichia coli strain O1:K1:H7 shares strong similarities with human extraintestinal pathogenic E. coli genomes.</title>
        <authorList>
            <person name="Johnson T.J."/>
            <person name="Kariyawasam S."/>
            <person name="Wannemuehler Y."/>
            <person name="Mangiamele P."/>
            <person name="Johnson S.J."/>
            <person name="Doetkott C."/>
            <person name="Skyberg J.A."/>
            <person name="Lynne A.M."/>
            <person name="Johnson J.R."/>
            <person name="Nolan L.K."/>
        </authorList>
    </citation>
    <scope>NUCLEOTIDE SEQUENCE [LARGE SCALE GENOMIC DNA]</scope>
    <source>
        <strain evidence="1">APEC O1</strain>
    </source>
</reference>
<protein>
    <submittedName>
        <fullName evidence="1">Uncharacterized protein</fullName>
    </submittedName>
</protein>
<organism evidence="1 2">
    <name type="scientific">Escherichia coli O1:K1 / APEC</name>
    <dbReference type="NCBI Taxonomy" id="405955"/>
    <lineage>
        <taxon>Bacteria</taxon>
        <taxon>Pseudomonadati</taxon>
        <taxon>Pseudomonadota</taxon>
        <taxon>Gammaproteobacteria</taxon>
        <taxon>Enterobacterales</taxon>
        <taxon>Enterobacteriaceae</taxon>
        <taxon>Escherichia</taxon>
    </lineage>
</organism>
<dbReference type="KEGG" id="ecv:APECO1_2468"/>
<sequence length="86" mass="9940">MFTPENLVFIFRLATLRIRIFECPHRFSDKLLKSSCDAAFSSLSRGGVYYAFLFQSQPLNFRIFLFNRTGCLCEVIHIRRVDGGAL</sequence>
<evidence type="ECO:0000313" key="2">
    <source>
        <dbReference type="Proteomes" id="UP000008216"/>
    </source>
</evidence>
<keyword evidence="2" id="KW-1185">Reference proteome</keyword>
<gene>
    <name evidence="1" type="ORF">APECO1_2468</name>
</gene>
<dbReference type="Proteomes" id="UP000008216">
    <property type="component" value="Chromosome"/>
</dbReference>
<dbReference type="HOGENOM" id="CLU_192897_0_0_6"/>
<dbReference type="EMBL" id="CP000468">
    <property type="protein sequence ID" value="ABJ03468.1"/>
    <property type="molecule type" value="Genomic_DNA"/>
</dbReference>
<proteinExistence type="predicted"/>